<dbReference type="STRING" id="681398.PJIAN_1442"/>
<dbReference type="SUPFAM" id="SSF50715">
    <property type="entry name" value="Ribosomal protein L25-like"/>
    <property type="match status" value="1"/>
</dbReference>
<dbReference type="Gene3D" id="2.170.120.20">
    <property type="entry name" value="Ribosomal protein L25, beta domain"/>
    <property type="match status" value="1"/>
</dbReference>
<evidence type="ECO:0000313" key="8">
    <source>
        <dbReference type="EMBL" id="GAT61856.1"/>
    </source>
</evidence>
<dbReference type="InterPro" id="IPR001021">
    <property type="entry name" value="Ribosomal_bL25_long"/>
</dbReference>
<evidence type="ECO:0000256" key="2">
    <source>
        <dbReference type="ARBA" id="ARBA00022884"/>
    </source>
</evidence>
<comment type="subunit">
    <text evidence="5">Part of the 50S ribosomal subunit; part of the 5S rRNA/L5/L18/L25 subcomplex. Contacts the 5S rRNA. Binds to the 5S rRNA independently of L5 and L18.</text>
</comment>
<gene>
    <name evidence="5" type="primary">rplY</name>
    <name evidence="5" type="synonym">ctc</name>
    <name evidence="8" type="ORF">PJIAN_1442</name>
</gene>
<dbReference type="Gene3D" id="2.40.240.10">
    <property type="entry name" value="Ribosomal Protein L25, Chain P"/>
    <property type="match status" value="1"/>
</dbReference>
<dbReference type="Pfam" id="PF14693">
    <property type="entry name" value="Ribosomal_TL5_C"/>
    <property type="match status" value="1"/>
</dbReference>
<accession>A0A161LHX2</accession>
<reference evidence="9" key="1">
    <citation type="submission" date="2016-04" db="EMBL/GenBank/DDBJ databases">
        <title>Draft genome sequence of Paludibacter jiangxiensis strain NM7.</title>
        <authorList>
            <person name="Qiu Y."/>
            <person name="Matsuura N."/>
            <person name="Ohashi A."/>
            <person name="Tourlousse M.D."/>
            <person name="Sekiguchi Y."/>
        </authorList>
    </citation>
    <scope>NUCLEOTIDE SEQUENCE [LARGE SCALE GENOMIC DNA]</scope>
    <source>
        <strain evidence="9">NM7</strain>
    </source>
</reference>
<sequence length="185" mass="20132">MKTFELSGTVRPDLGKKATNAVRNSGNIPCVLYGGEQNINFQVTTGDVRKLIYTPEIFVVNLTVNGKTTKAILKDLQLHPVSDKVLHIDFLEVFDNKPVQIKVPVRLEGLAEGVKAGGKLQQNSRTLKVKALINDVPEQLKVNVEKLGMGKTIQVGELSFPNLELLTSKSAIVATVKATRASKGK</sequence>
<dbReference type="InterPro" id="IPR020056">
    <property type="entry name" value="Rbsml_bL25/Gln-tRNA_synth_N"/>
</dbReference>
<dbReference type="PANTHER" id="PTHR33284:SF1">
    <property type="entry name" value="RIBOSOMAL PROTEIN L25_GLN-TRNA SYNTHETASE, ANTI-CODON-BINDING DOMAIN-CONTAINING PROTEIN"/>
    <property type="match status" value="1"/>
</dbReference>
<dbReference type="AlphaFoldDB" id="A0A161LHX2"/>
<dbReference type="GO" id="GO:0008097">
    <property type="term" value="F:5S rRNA binding"/>
    <property type="evidence" value="ECO:0007669"/>
    <property type="project" value="InterPro"/>
</dbReference>
<dbReference type="Proteomes" id="UP000076586">
    <property type="component" value="Unassembled WGS sequence"/>
</dbReference>
<dbReference type="RefSeq" id="WP_068701581.1">
    <property type="nucleotide sequence ID" value="NZ_BDCR01000001.1"/>
</dbReference>
<dbReference type="GO" id="GO:0022625">
    <property type="term" value="C:cytosolic large ribosomal subunit"/>
    <property type="evidence" value="ECO:0007669"/>
    <property type="project" value="TreeGrafter"/>
</dbReference>
<evidence type="ECO:0000259" key="6">
    <source>
        <dbReference type="Pfam" id="PF01386"/>
    </source>
</evidence>
<proteinExistence type="inferred from homology"/>
<dbReference type="NCBIfam" id="NF004132">
    <property type="entry name" value="PRK05618.2-2"/>
    <property type="match status" value="1"/>
</dbReference>
<comment type="similarity">
    <text evidence="5">Belongs to the bacterial ribosomal protein bL25 family. CTC subfamily.</text>
</comment>
<dbReference type="InterPro" id="IPR020930">
    <property type="entry name" value="Ribosomal_uL5_bac-type"/>
</dbReference>
<reference evidence="9" key="2">
    <citation type="journal article" date="2017" name="Genome Announc.">
        <title>Draft genome sequence of Paludibacter jiangxiensis NM7(T), a propionate-producing fermentative bacterium.</title>
        <authorList>
            <person name="Qiu Y.-L."/>
            <person name="Tourlousse D.M."/>
            <person name="Matsuura N."/>
            <person name="Ohashi A."/>
            <person name="Sekiguchi Y."/>
        </authorList>
    </citation>
    <scope>NUCLEOTIDE SEQUENCE [LARGE SCALE GENOMIC DNA]</scope>
    <source>
        <strain evidence="9">NM7</strain>
    </source>
</reference>
<dbReference type="OrthoDB" id="9786489at2"/>
<feature type="domain" description="Large ribosomal subunit protein bL25 beta" evidence="7">
    <location>
        <begin position="99"/>
        <end position="180"/>
    </location>
</feature>
<comment type="caution">
    <text evidence="8">The sequence shown here is derived from an EMBL/GenBank/DDBJ whole genome shotgun (WGS) entry which is preliminary data.</text>
</comment>
<dbReference type="GO" id="GO:0003735">
    <property type="term" value="F:structural constituent of ribosome"/>
    <property type="evidence" value="ECO:0007669"/>
    <property type="project" value="InterPro"/>
</dbReference>
<dbReference type="InterPro" id="IPR011035">
    <property type="entry name" value="Ribosomal_bL25/Gln-tRNA_synth"/>
</dbReference>
<evidence type="ECO:0000256" key="5">
    <source>
        <dbReference type="HAMAP-Rule" id="MF_01334"/>
    </source>
</evidence>
<dbReference type="InterPro" id="IPR020057">
    <property type="entry name" value="Ribosomal_bL25_b-dom"/>
</dbReference>
<dbReference type="InterPro" id="IPR029751">
    <property type="entry name" value="Ribosomal_L25_dom"/>
</dbReference>
<dbReference type="GO" id="GO:0006412">
    <property type="term" value="P:translation"/>
    <property type="evidence" value="ECO:0007669"/>
    <property type="project" value="UniProtKB-UniRule"/>
</dbReference>
<evidence type="ECO:0000256" key="1">
    <source>
        <dbReference type="ARBA" id="ARBA00022730"/>
    </source>
</evidence>
<evidence type="ECO:0000313" key="9">
    <source>
        <dbReference type="Proteomes" id="UP000076586"/>
    </source>
</evidence>
<dbReference type="EMBL" id="BDCR01000001">
    <property type="protein sequence ID" value="GAT61856.1"/>
    <property type="molecule type" value="Genomic_DNA"/>
</dbReference>
<keyword evidence="3 5" id="KW-0689">Ribosomal protein</keyword>
<dbReference type="PANTHER" id="PTHR33284">
    <property type="entry name" value="RIBOSOMAL PROTEIN L25/GLN-TRNA SYNTHETASE, ANTI-CODON-BINDING DOMAIN-CONTAINING PROTEIN"/>
    <property type="match status" value="1"/>
</dbReference>
<keyword evidence="4 5" id="KW-0687">Ribonucleoprotein</keyword>
<keyword evidence="1 5" id="KW-0699">rRNA-binding</keyword>
<name>A0A161LHX2_9BACT</name>
<evidence type="ECO:0000259" key="7">
    <source>
        <dbReference type="Pfam" id="PF14693"/>
    </source>
</evidence>
<keyword evidence="9" id="KW-1185">Reference proteome</keyword>
<evidence type="ECO:0000256" key="4">
    <source>
        <dbReference type="ARBA" id="ARBA00023274"/>
    </source>
</evidence>
<protein>
    <recommendedName>
        <fullName evidence="5">Large ribosomal subunit protein bL25</fullName>
    </recommendedName>
    <alternativeName>
        <fullName evidence="5">General stress protein CTC</fullName>
    </alternativeName>
</protein>
<dbReference type="HAMAP" id="MF_01334">
    <property type="entry name" value="Ribosomal_bL25_CTC"/>
    <property type="match status" value="1"/>
</dbReference>
<dbReference type="CDD" id="cd00495">
    <property type="entry name" value="Ribosomal_L25_TL5_CTC"/>
    <property type="match status" value="1"/>
</dbReference>
<feature type="domain" description="Large ribosomal subunit protein bL25 L25" evidence="6">
    <location>
        <begin position="6"/>
        <end position="90"/>
    </location>
</feature>
<dbReference type="NCBIfam" id="TIGR00731">
    <property type="entry name" value="bL25_bact_ctc"/>
    <property type="match status" value="1"/>
</dbReference>
<evidence type="ECO:0000256" key="3">
    <source>
        <dbReference type="ARBA" id="ARBA00022980"/>
    </source>
</evidence>
<organism evidence="8 9">
    <name type="scientific">Paludibacter jiangxiensis</name>
    <dbReference type="NCBI Taxonomy" id="681398"/>
    <lineage>
        <taxon>Bacteria</taxon>
        <taxon>Pseudomonadati</taxon>
        <taxon>Bacteroidota</taxon>
        <taxon>Bacteroidia</taxon>
        <taxon>Bacteroidales</taxon>
        <taxon>Paludibacteraceae</taxon>
        <taxon>Paludibacter</taxon>
    </lineage>
</organism>
<keyword evidence="2 5" id="KW-0694">RNA-binding</keyword>
<comment type="function">
    <text evidence="5">This is one of the proteins that binds to the 5S RNA in the ribosome where it forms part of the central protuberance.</text>
</comment>
<dbReference type="InterPro" id="IPR037121">
    <property type="entry name" value="Ribosomal_bL25_C"/>
</dbReference>
<dbReference type="Pfam" id="PF01386">
    <property type="entry name" value="Ribosomal_L25p"/>
    <property type="match status" value="1"/>
</dbReference>